<keyword evidence="1" id="KW-0472">Membrane</keyword>
<protein>
    <submittedName>
        <fullName evidence="2">Uncharacterized protein</fullName>
    </submittedName>
</protein>
<proteinExistence type="predicted"/>
<sequence length="54" mass="6465">MGTERMCVLLGFFVRKYRILLLTFSTWFAYRTSLKYRKSPLDTPLESSKILLWS</sequence>
<evidence type="ECO:0000313" key="2">
    <source>
        <dbReference type="EMBL" id="JAH75410.1"/>
    </source>
</evidence>
<keyword evidence="1" id="KW-0812">Transmembrane</keyword>
<name>A0A0E9VD86_ANGAN</name>
<reference evidence="2" key="2">
    <citation type="journal article" date="2015" name="Fish Shellfish Immunol.">
        <title>Early steps in the European eel (Anguilla anguilla)-Vibrio vulnificus interaction in the gills: Role of the RtxA13 toxin.</title>
        <authorList>
            <person name="Callol A."/>
            <person name="Pajuelo D."/>
            <person name="Ebbesson L."/>
            <person name="Teles M."/>
            <person name="MacKenzie S."/>
            <person name="Amaro C."/>
        </authorList>
    </citation>
    <scope>NUCLEOTIDE SEQUENCE</scope>
</reference>
<dbReference type="AlphaFoldDB" id="A0A0E9VD86"/>
<reference evidence="2" key="1">
    <citation type="submission" date="2014-11" db="EMBL/GenBank/DDBJ databases">
        <authorList>
            <person name="Amaro Gonzalez C."/>
        </authorList>
    </citation>
    <scope>NUCLEOTIDE SEQUENCE</scope>
</reference>
<evidence type="ECO:0000256" key="1">
    <source>
        <dbReference type="SAM" id="Phobius"/>
    </source>
</evidence>
<dbReference type="EMBL" id="GBXM01033167">
    <property type="protein sequence ID" value="JAH75410.1"/>
    <property type="molecule type" value="Transcribed_RNA"/>
</dbReference>
<organism evidence="2">
    <name type="scientific">Anguilla anguilla</name>
    <name type="common">European freshwater eel</name>
    <name type="synonym">Muraena anguilla</name>
    <dbReference type="NCBI Taxonomy" id="7936"/>
    <lineage>
        <taxon>Eukaryota</taxon>
        <taxon>Metazoa</taxon>
        <taxon>Chordata</taxon>
        <taxon>Craniata</taxon>
        <taxon>Vertebrata</taxon>
        <taxon>Euteleostomi</taxon>
        <taxon>Actinopterygii</taxon>
        <taxon>Neopterygii</taxon>
        <taxon>Teleostei</taxon>
        <taxon>Anguilliformes</taxon>
        <taxon>Anguillidae</taxon>
        <taxon>Anguilla</taxon>
    </lineage>
</organism>
<keyword evidence="1" id="KW-1133">Transmembrane helix</keyword>
<feature type="transmembrane region" description="Helical" evidence="1">
    <location>
        <begin position="12"/>
        <end position="30"/>
    </location>
</feature>
<accession>A0A0E9VD86</accession>